<proteinExistence type="predicted"/>
<keyword evidence="1" id="KW-0812">Transmembrane</keyword>
<name>A0A2T7A3P8_TUBBO</name>
<accession>A0A2T7A3P8</accession>
<dbReference type="EMBL" id="NESQ01000029">
    <property type="protein sequence ID" value="PUU82377.1"/>
    <property type="molecule type" value="Genomic_DNA"/>
</dbReference>
<sequence>MIHASIIPAARFRSLYYYIIVVLYPSLCLYLSLSPPQISAGTNAGIILSVVMIIIEV</sequence>
<protein>
    <submittedName>
        <fullName evidence="2">Uncharacterized protein</fullName>
    </submittedName>
</protein>
<dbReference type="AlphaFoldDB" id="A0A2T7A3P8"/>
<keyword evidence="1" id="KW-0472">Membrane</keyword>
<dbReference type="Proteomes" id="UP000244722">
    <property type="component" value="Unassembled WGS sequence"/>
</dbReference>
<organism evidence="2 3">
    <name type="scientific">Tuber borchii</name>
    <name type="common">White truffle</name>
    <dbReference type="NCBI Taxonomy" id="42251"/>
    <lineage>
        <taxon>Eukaryota</taxon>
        <taxon>Fungi</taxon>
        <taxon>Dikarya</taxon>
        <taxon>Ascomycota</taxon>
        <taxon>Pezizomycotina</taxon>
        <taxon>Pezizomycetes</taxon>
        <taxon>Pezizales</taxon>
        <taxon>Tuberaceae</taxon>
        <taxon>Tuber</taxon>
    </lineage>
</organism>
<keyword evidence="3" id="KW-1185">Reference proteome</keyword>
<evidence type="ECO:0000256" key="1">
    <source>
        <dbReference type="SAM" id="Phobius"/>
    </source>
</evidence>
<evidence type="ECO:0000313" key="3">
    <source>
        <dbReference type="Proteomes" id="UP000244722"/>
    </source>
</evidence>
<comment type="caution">
    <text evidence="2">The sequence shown here is derived from an EMBL/GenBank/DDBJ whole genome shotgun (WGS) entry which is preliminary data.</text>
</comment>
<feature type="transmembrane region" description="Helical" evidence="1">
    <location>
        <begin position="15"/>
        <end position="32"/>
    </location>
</feature>
<gene>
    <name evidence="2" type="ORF">B9Z19DRAFT_1075093</name>
</gene>
<keyword evidence="1" id="KW-1133">Transmembrane helix</keyword>
<feature type="transmembrane region" description="Helical" evidence="1">
    <location>
        <begin position="38"/>
        <end position="55"/>
    </location>
</feature>
<evidence type="ECO:0000313" key="2">
    <source>
        <dbReference type="EMBL" id="PUU82377.1"/>
    </source>
</evidence>
<reference evidence="2 3" key="1">
    <citation type="submission" date="2017-04" db="EMBL/GenBank/DDBJ databases">
        <title>Draft genome sequence of Tuber borchii Vittad., a whitish edible truffle.</title>
        <authorList>
            <consortium name="DOE Joint Genome Institute"/>
            <person name="Murat C."/>
            <person name="Kuo A."/>
            <person name="Barry K.W."/>
            <person name="Clum A."/>
            <person name="Dockter R.B."/>
            <person name="Fauchery L."/>
            <person name="Iotti M."/>
            <person name="Kohler A."/>
            <person name="Labutti K."/>
            <person name="Lindquist E.A."/>
            <person name="Lipzen A."/>
            <person name="Ohm R.A."/>
            <person name="Wang M."/>
            <person name="Grigoriev I.V."/>
            <person name="Zambonelli A."/>
            <person name="Martin F.M."/>
        </authorList>
    </citation>
    <scope>NUCLEOTIDE SEQUENCE [LARGE SCALE GENOMIC DNA]</scope>
    <source>
        <strain evidence="2 3">Tbo3840</strain>
    </source>
</reference>